<dbReference type="Proteomes" id="UP000298652">
    <property type="component" value="Chromosome 5"/>
</dbReference>
<proteinExistence type="predicted"/>
<reference evidence="1" key="1">
    <citation type="submission" date="2019-03" db="EMBL/GenBank/DDBJ databases">
        <title>WGS assembly of Setaria viridis.</title>
        <authorList>
            <person name="Huang P."/>
            <person name="Jenkins J."/>
            <person name="Grimwood J."/>
            <person name="Barry K."/>
            <person name="Healey A."/>
            <person name="Mamidi S."/>
            <person name="Sreedasyam A."/>
            <person name="Shu S."/>
            <person name="Feldman M."/>
            <person name="Wu J."/>
            <person name="Yu Y."/>
            <person name="Chen C."/>
            <person name="Johnson J."/>
            <person name="Rokhsar D."/>
            <person name="Baxter I."/>
            <person name="Schmutz J."/>
            <person name="Brutnell T."/>
            <person name="Kellogg E."/>
        </authorList>
    </citation>
    <scope>NUCLEOTIDE SEQUENCE [LARGE SCALE GENOMIC DNA]</scope>
</reference>
<organism evidence="1 2">
    <name type="scientific">Setaria viridis</name>
    <name type="common">Green bristlegrass</name>
    <name type="synonym">Setaria italica subsp. viridis</name>
    <dbReference type="NCBI Taxonomy" id="4556"/>
    <lineage>
        <taxon>Eukaryota</taxon>
        <taxon>Viridiplantae</taxon>
        <taxon>Streptophyta</taxon>
        <taxon>Embryophyta</taxon>
        <taxon>Tracheophyta</taxon>
        <taxon>Spermatophyta</taxon>
        <taxon>Magnoliopsida</taxon>
        <taxon>Liliopsida</taxon>
        <taxon>Poales</taxon>
        <taxon>Poaceae</taxon>
        <taxon>PACMAD clade</taxon>
        <taxon>Panicoideae</taxon>
        <taxon>Panicodae</taxon>
        <taxon>Paniceae</taxon>
        <taxon>Cenchrinae</taxon>
        <taxon>Setaria</taxon>
    </lineage>
</organism>
<accession>A0A4U6UFA7</accession>
<sequence length="44" mass="4987">MITNPSPKTRRRSLLCSRSHANPTIFQATDLLGPVWVLCEILHL</sequence>
<protein>
    <submittedName>
        <fullName evidence="1">Uncharacterized protein</fullName>
    </submittedName>
</protein>
<dbReference type="Gramene" id="TKW14628">
    <property type="protein sequence ID" value="TKW14628"/>
    <property type="gene ID" value="SEVIR_5G179032v2"/>
</dbReference>
<name>A0A4U6UFA7_SETVI</name>
<dbReference type="AlphaFoldDB" id="A0A4U6UFA7"/>
<evidence type="ECO:0000313" key="2">
    <source>
        <dbReference type="Proteomes" id="UP000298652"/>
    </source>
</evidence>
<evidence type="ECO:0000313" key="1">
    <source>
        <dbReference type="EMBL" id="TKW14628.1"/>
    </source>
</evidence>
<keyword evidence="2" id="KW-1185">Reference proteome</keyword>
<gene>
    <name evidence="1" type="ORF">SEVIR_5G179032v2</name>
</gene>
<dbReference type="EMBL" id="CM016556">
    <property type="protein sequence ID" value="TKW14628.1"/>
    <property type="molecule type" value="Genomic_DNA"/>
</dbReference>